<name>A0A8B6MCF2_METTU</name>
<evidence type="ECO:0000256" key="1">
    <source>
        <dbReference type="ARBA" id="ARBA00022491"/>
    </source>
</evidence>
<dbReference type="EMBL" id="CABFMQ020000116">
    <property type="protein sequence ID" value="VTZ51909.1"/>
    <property type="molecule type" value="Genomic_DNA"/>
</dbReference>
<dbReference type="InterPro" id="IPR000182">
    <property type="entry name" value="GNAT_dom"/>
</dbReference>
<accession>A0A8B6MCF2</accession>
<dbReference type="Proteomes" id="UP000485880">
    <property type="component" value="Unassembled WGS sequence"/>
</dbReference>
<keyword evidence="8" id="KW-1185">Reference proteome</keyword>
<dbReference type="InterPro" id="IPR016181">
    <property type="entry name" value="Acyl_CoA_acyltransferase"/>
</dbReference>
<evidence type="ECO:0000256" key="2">
    <source>
        <dbReference type="ARBA" id="ARBA00022649"/>
    </source>
</evidence>
<dbReference type="RefSeq" id="WP_174513612.1">
    <property type="nucleotide sequence ID" value="NZ_CABFMQ020000116.1"/>
</dbReference>
<keyword evidence="2" id="KW-1277">Toxin-antitoxin system</keyword>
<keyword evidence="4" id="KW-0012">Acyltransferase</keyword>
<keyword evidence="3 7" id="KW-0808">Transferase</keyword>
<dbReference type="CDD" id="cd04301">
    <property type="entry name" value="NAT_SF"/>
    <property type="match status" value="1"/>
</dbReference>
<dbReference type="PROSITE" id="PS51186">
    <property type="entry name" value="GNAT"/>
    <property type="match status" value="1"/>
</dbReference>
<evidence type="ECO:0000256" key="3">
    <source>
        <dbReference type="ARBA" id="ARBA00022679"/>
    </source>
</evidence>
<proteinExistence type="predicted"/>
<dbReference type="Gene3D" id="3.40.630.30">
    <property type="match status" value="1"/>
</dbReference>
<evidence type="ECO:0000256" key="4">
    <source>
        <dbReference type="ARBA" id="ARBA00023315"/>
    </source>
</evidence>
<keyword evidence="1" id="KW-0678">Repressor</keyword>
<evidence type="ECO:0000313" key="8">
    <source>
        <dbReference type="Proteomes" id="UP000485880"/>
    </source>
</evidence>
<evidence type="ECO:0000259" key="6">
    <source>
        <dbReference type="PROSITE" id="PS51186"/>
    </source>
</evidence>
<dbReference type="GO" id="GO:0016747">
    <property type="term" value="F:acyltransferase activity, transferring groups other than amino-acyl groups"/>
    <property type="evidence" value="ECO:0007669"/>
    <property type="project" value="InterPro"/>
</dbReference>
<evidence type="ECO:0000256" key="5">
    <source>
        <dbReference type="ARBA" id="ARBA00049880"/>
    </source>
</evidence>
<dbReference type="SUPFAM" id="SSF55729">
    <property type="entry name" value="Acyl-CoA N-acyltransferases (Nat)"/>
    <property type="match status" value="1"/>
</dbReference>
<comment type="catalytic activity">
    <reaction evidence="5">
        <text>glycyl-tRNA(Gly) + acetyl-CoA = N-acetylglycyl-tRNA(Gly) + CoA + H(+)</text>
        <dbReference type="Rhea" id="RHEA:81867"/>
        <dbReference type="Rhea" id="RHEA-COMP:9683"/>
        <dbReference type="Rhea" id="RHEA-COMP:19766"/>
        <dbReference type="ChEBI" id="CHEBI:15378"/>
        <dbReference type="ChEBI" id="CHEBI:57287"/>
        <dbReference type="ChEBI" id="CHEBI:57288"/>
        <dbReference type="ChEBI" id="CHEBI:78522"/>
        <dbReference type="ChEBI" id="CHEBI:232036"/>
    </reaction>
</comment>
<gene>
    <name evidence="7" type="ORF">MPC4_560002</name>
</gene>
<sequence length="171" mass="18670">MTQGFRIEGLTSTHDRKNFASGVEPLDRYLHELATQDIKRRVSNCFVALDDAGVIAGYYTFAAASFPLAELSAEDTKRLPRYALLPAGLIGRLAVDRRYRGQRLGGALIMDAVARAARAESAIFALIVDAKDDAAVAFYRRHGFRRFASKPASLFLPIATALQALNAKPGK</sequence>
<evidence type="ECO:0000313" key="7">
    <source>
        <dbReference type="EMBL" id="VTZ51909.1"/>
    </source>
</evidence>
<dbReference type="PANTHER" id="PTHR36449:SF1">
    <property type="entry name" value="ACETYLTRANSFERASE"/>
    <property type="match status" value="1"/>
</dbReference>
<feature type="domain" description="N-acetyltransferase" evidence="6">
    <location>
        <begin position="5"/>
        <end position="163"/>
    </location>
</feature>
<reference evidence="7 8" key="1">
    <citation type="submission" date="2019-05" db="EMBL/GenBank/DDBJ databases">
        <authorList>
            <person name="Farhan Ul Haque M."/>
        </authorList>
    </citation>
    <scope>NUCLEOTIDE SEQUENCE [LARGE SCALE GENOMIC DNA]</scope>
    <source>
        <strain evidence="7">2</strain>
    </source>
</reference>
<dbReference type="PANTHER" id="PTHR36449">
    <property type="entry name" value="ACETYLTRANSFERASE-RELATED"/>
    <property type="match status" value="1"/>
</dbReference>
<dbReference type="Pfam" id="PF00583">
    <property type="entry name" value="Acetyltransf_1"/>
    <property type="match status" value="1"/>
</dbReference>
<comment type="caution">
    <text evidence="7">The sequence shown here is derived from an EMBL/GenBank/DDBJ whole genome shotgun (WGS) entry which is preliminary data.</text>
</comment>
<dbReference type="AlphaFoldDB" id="A0A8B6MCF2"/>
<protein>
    <submittedName>
        <fullName evidence="7">Acetyltransferase (GNAT) domain-containing protein</fullName>
    </submittedName>
</protein>
<organism evidence="7 8">
    <name type="scientific">Methylocella tundrae</name>
    <dbReference type="NCBI Taxonomy" id="227605"/>
    <lineage>
        <taxon>Bacteria</taxon>
        <taxon>Pseudomonadati</taxon>
        <taxon>Pseudomonadota</taxon>
        <taxon>Alphaproteobacteria</taxon>
        <taxon>Hyphomicrobiales</taxon>
        <taxon>Beijerinckiaceae</taxon>
        <taxon>Methylocella</taxon>
    </lineage>
</organism>